<proteinExistence type="predicted"/>
<reference evidence="1 2" key="1">
    <citation type="submission" date="2020-04" db="EMBL/GenBank/DDBJ databases">
        <title>Azohydromonas sp. isolated from soil.</title>
        <authorList>
            <person name="Dahal R.H."/>
        </authorList>
    </citation>
    <scope>NUCLEOTIDE SEQUENCE [LARGE SCALE GENOMIC DNA]</scope>
    <source>
        <strain evidence="1 2">G-1-1-14</strain>
    </source>
</reference>
<dbReference type="AlphaFoldDB" id="A0A848F156"/>
<dbReference type="Proteomes" id="UP000574067">
    <property type="component" value="Unassembled WGS sequence"/>
</dbReference>
<organism evidence="1 2">
    <name type="scientific">Azohydromonas caseinilytica</name>
    <dbReference type="NCBI Taxonomy" id="2728836"/>
    <lineage>
        <taxon>Bacteria</taxon>
        <taxon>Pseudomonadati</taxon>
        <taxon>Pseudomonadota</taxon>
        <taxon>Betaproteobacteria</taxon>
        <taxon>Burkholderiales</taxon>
        <taxon>Sphaerotilaceae</taxon>
        <taxon>Azohydromonas</taxon>
    </lineage>
</organism>
<protein>
    <submittedName>
        <fullName evidence="1">Uncharacterized protein</fullName>
    </submittedName>
</protein>
<gene>
    <name evidence="1" type="ORF">HHL10_00330</name>
</gene>
<keyword evidence="2" id="KW-1185">Reference proteome</keyword>
<name>A0A848F156_9BURK</name>
<evidence type="ECO:0000313" key="1">
    <source>
        <dbReference type="EMBL" id="NML13424.1"/>
    </source>
</evidence>
<comment type="caution">
    <text evidence="1">The sequence shown here is derived from an EMBL/GenBank/DDBJ whole genome shotgun (WGS) entry which is preliminary data.</text>
</comment>
<dbReference type="EMBL" id="JABBFW010000001">
    <property type="protein sequence ID" value="NML13424.1"/>
    <property type="molecule type" value="Genomic_DNA"/>
</dbReference>
<accession>A0A848F156</accession>
<evidence type="ECO:0000313" key="2">
    <source>
        <dbReference type="Proteomes" id="UP000574067"/>
    </source>
</evidence>
<sequence length="88" mass="9758">MNAIVIEHVSVSELPEAWREKLGQAADATVTVCIEPEAPAQPEGDVAQFADDPLFGMWRDREDMADVDGYIRHIRAPRFNDEGMSGKS</sequence>
<dbReference type="RefSeq" id="WP_169158357.1">
    <property type="nucleotide sequence ID" value="NZ_JABBFW010000001.1"/>
</dbReference>